<dbReference type="EMBL" id="BPLQ01013561">
    <property type="protein sequence ID" value="GIY73084.1"/>
    <property type="molecule type" value="Genomic_DNA"/>
</dbReference>
<keyword evidence="2" id="KW-1185">Reference proteome</keyword>
<name>A0AAV4VTY4_9ARAC</name>
<evidence type="ECO:0000313" key="1">
    <source>
        <dbReference type="EMBL" id="GIY73084.1"/>
    </source>
</evidence>
<dbReference type="AlphaFoldDB" id="A0AAV4VTY4"/>
<reference evidence="1 2" key="1">
    <citation type="submission" date="2021-06" db="EMBL/GenBank/DDBJ databases">
        <title>Caerostris darwini draft genome.</title>
        <authorList>
            <person name="Kono N."/>
            <person name="Arakawa K."/>
        </authorList>
    </citation>
    <scope>NUCLEOTIDE SEQUENCE [LARGE SCALE GENOMIC DNA]</scope>
</reference>
<gene>
    <name evidence="1" type="ORF">CDAR_67891</name>
</gene>
<dbReference type="Proteomes" id="UP001054837">
    <property type="component" value="Unassembled WGS sequence"/>
</dbReference>
<evidence type="ECO:0000313" key="2">
    <source>
        <dbReference type="Proteomes" id="UP001054837"/>
    </source>
</evidence>
<accession>A0AAV4VTY4</accession>
<organism evidence="1 2">
    <name type="scientific">Caerostris darwini</name>
    <dbReference type="NCBI Taxonomy" id="1538125"/>
    <lineage>
        <taxon>Eukaryota</taxon>
        <taxon>Metazoa</taxon>
        <taxon>Ecdysozoa</taxon>
        <taxon>Arthropoda</taxon>
        <taxon>Chelicerata</taxon>
        <taxon>Arachnida</taxon>
        <taxon>Araneae</taxon>
        <taxon>Araneomorphae</taxon>
        <taxon>Entelegynae</taxon>
        <taxon>Araneoidea</taxon>
        <taxon>Araneidae</taxon>
        <taxon>Caerostris</taxon>
    </lineage>
</organism>
<comment type="caution">
    <text evidence="1">The sequence shown here is derived from an EMBL/GenBank/DDBJ whole genome shotgun (WGS) entry which is preliminary data.</text>
</comment>
<sequence>MRQADESYERKKEALWKCRIKVVSRWNRQKRIEVNQARVLLFSLNHSLWNHGVGYHGTKKKSKDRNEIGNKPSQYKYRNNKAIQSESSIGTEASTRNSIVSRRDLHGNRESTQLFLENRLIASEGDRETRHMKEEKPSTLEINSHRTNTDNNNILSESSIATEASSRDGISRRDLHGNRESTRLFLGNRLIASVGDRETRHVKEEAHWKCRIKVVS</sequence>
<proteinExistence type="predicted"/>
<protein>
    <submittedName>
        <fullName evidence="1">Uncharacterized protein</fullName>
    </submittedName>
</protein>